<feature type="transmembrane region" description="Helical" evidence="9">
    <location>
        <begin position="58"/>
        <end position="80"/>
    </location>
</feature>
<dbReference type="InterPro" id="IPR011701">
    <property type="entry name" value="MFS"/>
</dbReference>
<dbReference type="FunFam" id="1.20.1250.20:FF:000489">
    <property type="entry name" value="MFS general substrate transporter"/>
    <property type="match status" value="1"/>
</dbReference>
<feature type="domain" description="Major facilitator superfamily (MFS) profile" evidence="10">
    <location>
        <begin position="23"/>
        <end position="475"/>
    </location>
</feature>
<dbReference type="Gene3D" id="1.20.1250.20">
    <property type="entry name" value="MFS general substrate transporter like domains"/>
    <property type="match status" value="1"/>
</dbReference>
<feature type="transmembrane region" description="Helical" evidence="9">
    <location>
        <begin position="418"/>
        <end position="437"/>
    </location>
</feature>
<evidence type="ECO:0000256" key="6">
    <source>
        <dbReference type="ARBA" id="ARBA00022989"/>
    </source>
</evidence>
<protein>
    <submittedName>
        <fullName evidence="11">MFS transporter</fullName>
    </submittedName>
</protein>
<keyword evidence="3" id="KW-0813">Transport</keyword>
<dbReference type="PANTHER" id="PTHR23501">
    <property type="entry name" value="MAJOR FACILITATOR SUPERFAMILY"/>
    <property type="match status" value="1"/>
</dbReference>
<evidence type="ECO:0000313" key="11">
    <source>
        <dbReference type="EMBL" id="KAJ7754192.1"/>
    </source>
</evidence>
<keyword evidence="6 9" id="KW-1133">Transmembrane helix</keyword>
<dbReference type="FunFam" id="1.20.1720.10:FF:000012">
    <property type="entry name" value="MFS toxin efflux pump (AflT)"/>
    <property type="match status" value="1"/>
</dbReference>
<dbReference type="InterPro" id="IPR036259">
    <property type="entry name" value="MFS_trans_sf"/>
</dbReference>
<dbReference type="CDD" id="cd17502">
    <property type="entry name" value="MFS_Azr1_MDR_like"/>
    <property type="match status" value="1"/>
</dbReference>
<keyword evidence="8" id="KW-0325">Glycoprotein</keyword>
<evidence type="ECO:0000256" key="1">
    <source>
        <dbReference type="ARBA" id="ARBA00004651"/>
    </source>
</evidence>
<feature type="transmembrane region" description="Helical" evidence="9">
    <location>
        <begin position="20"/>
        <end position="46"/>
    </location>
</feature>
<evidence type="ECO:0000256" key="5">
    <source>
        <dbReference type="ARBA" id="ARBA00022692"/>
    </source>
</evidence>
<dbReference type="EMBL" id="JARJLG010000068">
    <property type="protein sequence ID" value="KAJ7754192.1"/>
    <property type="molecule type" value="Genomic_DNA"/>
</dbReference>
<feature type="transmembrane region" description="Helical" evidence="9">
    <location>
        <begin position="145"/>
        <end position="164"/>
    </location>
</feature>
<evidence type="ECO:0000256" key="2">
    <source>
        <dbReference type="ARBA" id="ARBA00007520"/>
    </source>
</evidence>
<proteinExistence type="inferred from homology"/>
<reference evidence="11" key="1">
    <citation type="submission" date="2023-03" db="EMBL/GenBank/DDBJ databases">
        <title>Massive genome expansion in bonnet fungi (Mycena s.s.) driven by repeated elements and novel gene families across ecological guilds.</title>
        <authorList>
            <consortium name="Lawrence Berkeley National Laboratory"/>
            <person name="Harder C.B."/>
            <person name="Miyauchi S."/>
            <person name="Viragh M."/>
            <person name="Kuo A."/>
            <person name="Thoen E."/>
            <person name="Andreopoulos B."/>
            <person name="Lu D."/>
            <person name="Skrede I."/>
            <person name="Drula E."/>
            <person name="Henrissat B."/>
            <person name="Morin E."/>
            <person name="Kohler A."/>
            <person name="Barry K."/>
            <person name="LaButti K."/>
            <person name="Morin E."/>
            <person name="Salamov A."/>
            <person name="Lipzen A."/>
            <person name="Mereny Z."/>
            <person name="Hegedus B."/>
            <person name="Baldrian P."/>
            <person name="Stursova M."/>
            <person name="Weitz H."/>
            <person name="Taylor A."/>
            <person name="Grigoriev I.V."/>
            <person name="Nagy L.G."/>
            <person name="Martin F."/>
            <person name="Kauserud H."/>
        </authorList>
    </citation>
    <scope>NUCLEOTIDE SEQUENCE</scope>
    <source>
        <strain evidence="11">CBHHK188m</strain>
    </source>
</reference>
<evidence type="ECO:0000256" key="4">
    <source>
        <dbReference type="ARBA" id="ARBA00022475"/>
    </source>
</evidence>
<dbReference type="InterPro" id="IPR020846">
    <property type="entry name" value="MFS_dom"/>
</dbReference>
<feature type="transmembrane region" description="Helical" evidence="9">
    <location>
        <begin position="449"/>
        <end position="468"/>
    </location>
</feature>
<keyword evidence="4" id="KW-1003">Cell membrane</keyword>
<feature type="transmembrane region" description="Helical" evidence="9">
    <location>
        <begin position="386"/>
        <end position="406"/>
    </location>
</feature>
<evidence type="ECO:0000256" key="3">
    <source>
        <dbReference type="ARBA" id="ARBA00022448"/>
    </source>
</evidence>
<dbReference type="PROSITE" id="PS50850">
    <property type="entry name" value="MFS"/>
    <property type="match status" value="1"/>
</dbReference>
<dbReference type="Gene3D" id="1.20.1720.10">
    <property type="entry name" value="Multidrug resistance protein D"/>
    <property type="match status" value="1"/>
</dbReference>
<dbReference type="SUPFAM" id="SSF103473">
    <property type="entry name" value="MFS general substrate transporter"/>
    <property type="match status" value="1"/>
</dbReference>
<evidence type="ECO:0000256" key="7">
    <source>
        <dbReference type="ARBA" id="ARBA00023136"/>
    </source>
</evidence>
<accession>A0AAD7J1X1</accession>
<keyword evidence="5 9" id="KW-0812">Transmembrane</keyword>
<feature type="transmembrane region" description="Helical" evidence="9">
    <location>
        <begin position="176"/>
        <end position="196"/>
    </location>
</feature>
<comment type="similarity">
    <text evidence="2">Belongs to the major facilitator superfamily. TCR/Tet family.</text>
</comment>
<keyword evidence="7 9" id="KW-0472">Membrane</keyword>
<evidence type="ECO:0000256" key="9">
    <source>
        <dbReference type="SAM" id="Phobius"/>
    </source>
</evidence>
<keyword evidence="12" id="KW-1185">Reference proteome</keyword>
<feature type="transmembrane region" description="Helical" evidence="9">
    <location>
        <begin position="354"/>
        <end position="374"/>
    </location>
</feature>
<feature type="transmembrane region" description="Helical" evidence="9">
    <location>
        <begin position="113"/>
        <end position="133"/>
    </location>
</feature>
<evidence type="ECO:0000313" key="12">
    <source>
        <dbReference type="Proteomes" id="UP001215280"/>
    </source>
</evidence>
<dbReference type="GO" id="GO:0005886">
    <property type="term" value="C:plasma membrane"/>
    <property type="evidence" value="ECO:0007669"/>
    <property type="project" value="UniProtKB-SubCell"/>
</dbReference>
<gene>
    <name evidence="11" type="ORF">DFH07DRAFT_959893</name>
</gene>
<evidence type="ECO:0000256" key="8">
    <source>
        <dbReference type="ARBA" id="ARBA00023180"/>
    </source>
</evidence>
<name>A0AAD7J1X1_9AGAR</name>
<feature type="transmembrane region" description="Helical" evidence="9">
    <location>
        <begin position="250"/>
        <end position="270"/>
    </location>
</feature>
<dbReference type="AlphaFoldDB" id="A0AAD7J1X1"/>
<comment type="subcellular location">
    <subcellularLocation>
        <location evidence="1">Cell membrane</location>
        <topology evidence="1">Multi-pass membrane protein</topology>
    </subcellularLocation>
</comment>
<dbReference type="PANTHER" id="PTHR23501:SF199">
    <property type="entry name" value="MFS EFFLUX TRANSPORTER INPD-RELATED"/>
    <property type="match status" value="1"/>
</dbReference>
<feature type="transmembrane region" description="Helical" evidence="9">
    <location>
        <begin position="291"/>
        <end position="314"/>
    </location>
</feature>
<organism evidence="11 12">
    <name type="scientific">Mycena maculata</name>
    <dbReference type="NCBI Taxonomy" id="230809"/>
    <lineage>
        <taxon>Eukaryota</taxon>
        <taxon>Fungi</taxon>
        <taxon>Dikarya</taxon>
        <taxon>Basidiomycota</taxon>
        <taxon>Agaricomycotina</taxon>
        <taxon>Agaricomycetes</taxon>
        <taxon>Agaricomycetidae</taxon>
        <taxon>Agaricales</taxon>
        <taxon>Marasmiineae</taxon>
        <taxon>Mycenaceae</taxon>
        <taxon>Mycena</taxon>
    </lineage>
</organism>
<feature type="transmembrane region" description="Helical" evidence="9">
    <location>
        <begin position="87"/>
        <end position="107"/>
    </location>
</feature>
<feature type="transmembrane region" description="Helical" evidence="9">
    <location>
        <begin position="217"/>
        <end position="238"/>
    </location>
</feature>
<dbReference type="Pfam" id="PF07690">
    <property type="entry name" value="MFS_1"/>
    <property type="match status" value="1"/>
</dbReference>
<feature type="transmembrane region" description="Helical" evidence="9">
    <location>
        <begin position="326"/>
        <end position="347"/>
    </location>
</feature>
<dbReference type="FunFam" id="1.20.1250.20:FF:000196">
    <property type="entry name" value="MFS toxin efflux pump (AflT)"/>
    <property type="match status" value="1"/>
</dbReference>
<evidence type="ECO:0000259" key="10">
    <source>
        <dbReference type="PROSITE" id="PS50850"/>
    </source>
</evidence>
<dbReference type="PRINTS" id="PR01036">
    <property type="entry name" value="TCRTETB"/>
</dbReference>
<dbReference type="GO" id="GO:0022857">
    <property type="term" value="F:transmembrane transporter activity"/>
    <property type="evidence" value="ECO:0007669"/>
    <property type="project" value="InterPro"/>
</dbReference>
<sequence length="507" mass="54699">MDEDKQGQEERVEYPKGLRLHIITIALCLSIFVVALDNTIIGVAIPRITDEFDSLDDVGWYGSAYFLTAAAFQLFFVRLYSVLSLKWLYIAAVSILEIGSLICAVAPSSTVLIVGRAIAGLGSAGVLAGALIIVAHTVPLARRPIYQGCVGSMYGIANVCGPLLGGALTDKVSWRWCFYINLPLGGLTVFVMVLFFRAPGARREAEPMNLITHIQKFDPWGTAIFIPAIVCLLLALQWGGSKYPWGSDRIVALLVLFGALTSVFIGIQIWKQEDATVPPRTIKQRSIMACAWFALCLGASFYVLIYFLPIYFLVIKGVSPVKSGVYNVPLVLAVSIITPITGAAIAAIGYYTPFMILSTILTTVGAGLLSTFTVDTGHSHWIGYQVIYGIGAGFGFQQPLTAAQTLLSIEDVPTGTSLMLFMQILGGALFVSLIQAGATSLRTTIDPTLLPAVLVVYNEALASVYYVAVAMRNHRRQTHPGTHHVQVTMVEEGMPIASITLGVWAVA</sequence>
<comment type="caution">
    <text evidence="11">The sequence shown here is derived from an EMBL/GenBank/DDBJ whole genome shotgun (WGS) entry which is preliminary data.</text>
</comment>
<dbReference type="Proteomes" id="UP001215280">
    <property type="component" value="Unassembled WGS sequence"/>
</dbReference>